<sequence length="94" mass="10537">MVSPTQFTATLYILLTMPILLRARHGHSMRFVVFIVLLTEPIAHAVRTANSVHPLSHNSCGTRCRTCFGVHYRYAASSPLSLRVLFPRRDASCP</sequence>
<name>A0A182FZ77_ANOAL</name>
<protein>
    <submittedName>
        <fullName evidence="1">Uncharacterized protein</fullName>
    </submittedName>
</protein>
<keyword evidence="2" id="KW-1185">Reference proteome</keyword>
<evidence type="ECO:0000313" key="2">
    <source>
        <dbReference type="Proteomes" id="UP000069272"/>
    </source>
</evidence>
<reference evidence="2" key="1">
    <citation type="journal article" date="2017" name="G3 (Bethesda)">
        <title>The Physical Genome Mapping of Anopheles albimanus Corrected Scaffold Misassemblies and Identified Interarm Rearrangements in Genus Anopheles.</title>
        <authorList>
            <person name="Artemov G.N."/>
            <person name="Peery A.N."/>
            <person name="Jiang X."/>
            <person name="Tu Z."/>
            <person name="Stegniy V.N."/>
            <person name="Sharakhova M.V."/>
            <person name="Sharakhov I.V."/>
        </authorList>
    </citation>
    <scope>NUCLEOTIDE SEQUENCE [LARGE SCALE GENOMIC DNA]</scope>
    <source>
        <strain evidence="2">STECLA/ALBI9_A</strain>
    </source>
</reference>
<dbReference type="AlphaFoldDB" id="A0A182FZ77"/>
<dbReference type="VEuPathDB" id="VectorBase:AALB014896"/>
<dbReference type="Proteomes" id="UP000069272">
    <property type="component" value="Unassembled WGS sequence"/>
</dbReference>
<accession>A0A182FZ77</accession>
<reference evidence="1" key="2">
    <citation type="submission" date="2022-08" db="UniProtKB">
        <authorList>
            <consortium name="EnsemblMetazoa"/>
        </authorList>
    </citation>
    <scope>IDENTIFICATION</scope>
    <source>
        <strain evidence="1">STECLA/ALBI9_A</strain>
    </source>
</reference>
<organism evidence="1 2">
    <name type="scientific">Anopheles albimanus</name>
    <name type="common">New world malaria mosquito</name>
    <dbReference type="NCBI Taxonomy" id="7167"/>
    <lineage>
        <taxon>Eukaryota</taxon>
        <taxon>Metazoa</taxon>
        <taxon>Ecdysozoa</taxon>
        <taxon>Arthropoda</taxon>
        <taxon>Hexapoda</taxon>
        <taxon>Insecta</taxon>
        <taxon>Pterygota</taxon>
        <taxon>Neoptera</taxon>
        <taxon>Endopterygota</taxon>
        <taxon>Diptera</taxon>
        <taxon>Nematocera</taxon>
        <taxon>Culicoidea</taxon>
        <taxon>Culicidae</taxon>
        <taxon>Anophelinae</taxon>
        <taxon>Anopheles</taxon>
    </lineage>
</organism>
<evidence type="ECO:0000313" key="1">
    <source>
        <dbReference type="EnsemblMetazoa" id="AALB014896-PA"/>
    </source>
</evidence>
<dbReference type="EnsemblMetazoa" id="AALB014896-RA">
    <property type="protein sequence ID" value="AALB014896-PA"/>
    <property type="gene ID" value="AALB014896"/>
</dbReference>
<proteinExistence type="predicted"/>